<gene>
    <name evidence="1" type="ORF">CRG98_014111</name>
</gene>
<proteinExistence type="predicted"/>
<organism evidence="1 2">
    <name type="scientific">Punica granatum</name>
    <name type="common">Pomegranate</name>
    <dbReference type="NCBI Taxonomy" id="22663"/>
    <lineage>
        <taxon>Eukaryota</taxon>
        <taxon>Viridiplantae</taxon>
        <taxon>Streptophyta</taxon>
        <taxon>Embryophyta</taxon>
        <taxon>Tracheophyta</taxon>
        <taxon>Spermatophyta</taxon>
        <taxon>Magnoliopsida</taxon>
        <taxon>eudicotyledons</taxon>
        <taxon>Gunneridae</taxon>
        <taxon>Pentapetalae</taxon>
        <taxon>rosids</taxon>
        <taxon>malvids</taxon>
        <taxon>Myrtales</taxon>
        <taxon>Lythraceae</taxon>
        <taxon>Punica</taxon>
    </lineage>
</organism>
<sequence>MVANEKQQKMVARSREVVQESAVFFARGETEHGRTRMEKLQSFEEGKLPCIDEYPSAFGDKVPFQGAVLIAFVGIKWGADGYKGEVSLTMACC</sequence>
<dbReference type="Proteomes" id="UP000233551">
    <property type="component" value="Unassembled WGS sequence"/>
</dbReference>
<dbReference type="AlphaFoldDB" id="A0A2I0KAE5"/>
<evidence type="ECO:0000313" key="2">
    <source>
        <dbReference type="Proteomes" id="UP000233551"/>
    </source>
</evidence>
<accession>A0A2I0KAE5</accession>
<evidence type="ECO:0000313" key="1">
    <source>
        <dbReference type="EMBL" id="PKI65501.1"/>
    </source>
</evidence>
<name>A0A2I0KAE5_PUNGR</name>
<reference evidence="1 2" key="1">
    <citation type="submission" date="2017-11" db="EMBL/GenBank/DDBJ databases">
        <title>De-novo sequencing of pomegranate (Punica granatum L.) genome.</title>
        <authorList>
            <person name="Akparov Z."/>
            <person name="Amiraslanov A."/>
            <person name="Hajiyeva S."/>
            <person name="Abbasov M."/>
            <person name="Kaur K."/>
            <person name="Hamwieh A."/>
            <person name="Solovyev V."/>
            <person name="Salamov A."/>
            <person name="Braich B."/>
            <person name="Kosarev P."/>
            <person name="Mahmoud A."/>
            <person name="Hajiyev E."/>
            <person name="Babayeva S."/>
            <person name="Izzatullayeva V."/>
            <person name="Mammadov A."/>
            <person name="Mammadov A."/>
            <person name="Sharifova S."/>
            <person name="Ojaghi J."/>
            <person name="Eynullazada K."/>
            <person name="Bayramov B."/>
            <person name="Abdulazimova A."/>
            <person name="Shahmuradov I."/>
        </authorList>
    </citation>
    <scope>NUCLEOTIDE SEQUENCE [LARGE SCALE GENOMIC DNA]</scope>
    <source>
        <strain evidence="2">cv. AG2017</strain>
        <tissue evidence="1">Leaf</tissue>
    </source>
</reference>
<keyword evidence="2" id="KW-1185">Reference proteome</keyword>
<comment type="caution">
    <text evidence="1">The sequence shown here is derived from an EMBL/GenBank/DDBJ whole genome shotgun (WGS) entry which is preliminary data.</text>
</comment>
<dbReference type="EMBL" id="PGOL01000749">
    <property type="protein sequence ID" value="PKI65501.1"/>
    <property type="molecule type" value="Genomic_DNA"/>
</dbReference>
<protein>
    <submittedName>
        <fullName evidence="1">Uncharacterized protein</fullName>
    </submittedName>
</protein>